<reference evidence="3" key="5">
    <citation type="submission" date="2018-04" db="UniProtKB">
        <authorList>
            <consortium name="EnsemblFungi"/>
        </authorList>
    </citation>
    <scope>IDENTIFICATION</scope>
    <source>
        <strain evidence="3">R3-111a-1</strain>
    </source>
</reference>
<evidence type="ECO:0000313" key="3">
    <source>
        <dbReference type="EnsemblFungi" id="EJT71697"/>
    </source>
</evidence>
<dbReference type="EnsemblFungi" id="EJT71697">
    <property type="protein sequence ID" value="EJT71697"/>
    <property type="gene ID" value="GGTG_10951"/>
</dbReference>
<dbReference type="EMBL" id="GL385400">
    <property type="protein sequence ID" value="EJT71697.1"/>
    <property type="molecule type" value="Genomic_DNA"/>
</dbReference>
<dbReference type="RefSeq" id="XP_009227094.1">
    <property type="nucleotide sequence ID" value="XM_009228830.1"/>
</dbReference>
<feature type="region of interest" description="Disordered" evidence="1">
    <location>
        <begin position="43"/>
        <end position="69"/>
    </location>
</feature>
<keyword evidence="4" id="KW-1185">Reference proteome</keyword>
<reference evidence="3" key="4">
    <citation type="journal article" date="2015" name="G3 (Bethesda)">
        <title>Genome sequences of three phytopathogenic species of the Magnaporthaceae family of fungi.</title>
        <authorList>
            <person name="Okagaki L.H."/>
            <person name="Nunes C.C."/>
            <person name="Sailsbery J."/>
            <person name="Clay B."/>
            <person name="Brown D."/>
            <person name="John T."/>
            <person name="Oh Y."/>
            <person name="Young N."/>
            <person name="Fitzgerald M."/>
            <person name="Haas B.J."/>
            <person name="Zeng Q."/>
            <person name="Young S."/>
            <person name="Adiconis X."/>
            <person name="Fan L."/>
            <person name="Levin J.Z."/>
            <person name="Mitchell T.K."/>
            <person name="Okubara P.A."/>
            <person name="Farman M.L."/>
            <person name="Kohn L.M."/>
            <person name="Birren B."/>
            <person name="Ma L.-J."/>
            <person name="Dean R.A."/>
        </authorList>
    </citation>
    <scope>NUCLEOTIDE SEQUENCE</scope>
    <source>
        <strain evidence="3">R3-111a-1</strain>
    </source>
</reference>
<dbReference type="HOGENOM" id="CLU_2776085_0_0_1"/>
<proteinExistence type="predicted"/>
<dbReference type="Proteomes" id="UP000006039">
    <property type="component" value="Unassembled WGS sequence"/>
</dbReference>
<protein>
    <submittedName>
        <fullName evidence="2 3">Uncharacterized protein</fullName>
    </submittedName>
</protein>
<reference evidence="2" key="2">
    <citation type="submission" date="2010-07" db="EMBL/GenBank/DDBJ databases">
        <authorList>
            <consortium name="The Broad Institute Genome Sequencing Platform"/>
            <consortium name="Broad Institute Genome Sequencing Center for Infectious Disease"/>
            <person name="Ma L.-J."/>
            <person name="Dead R."/>
            <person name="Young S."/>
            <person name="Zeng Q."/>
            <person name="Koehrsen M."/>
            <person name="Alvarado L."/>
            <person name="Berlin A."/>
            <person name="Chapman S.B."/>
            <person name="Chen Z."/>
            <person name="Freedman E."/>
            <person name="Gellesch M."/>
            <person name="Goldberg J."/>
            <person name="Griggs A."/>
            <person name="Gujja S."/>
            <person name="Heilman E.R."/>
            <person name="Heiman D."/>
            <person name="Hepburn T."/>
            <person name="Howarth C."/>
            <person name="Jen D."/>
            <person name="Larson L."/>
            <person name="Mehta T."/>
            <person name="Neiman D."/>
            <person name="Pearson M."/>
            <person name="Roberts A."/>
            <person name="Saif S."/>
            <person name="Shea T."/>
            <person name="Shenoy N."/>
            <person name="Sisk P."/>
            <person name="Stolte C."/>
            <person name="Sykes S."/>
            <person name="Walk T."/>
            <person name="White J."/>
            <person name="Yandava C."/>
            <person name="Haas B."/>
            <person name="Nusbaum C."/>
            <person name="Birren B."/>
        </authorList>
    </citation>
    <scope>NUCLEOTIDE SEQUENCE</scope>
    <source>
        <strain evidence="2">R3-111a-1</strain>
    </source>
</reference>
<dbReference type="VEuPathDB" id="FungiDB:GGTG_10951"/>
<name>J3PBT0_GAET3</name>
<organism evidence="2">
    <name type="scientific">Gaeumannomyces tritici (strain R3-111a-1)</name>
    <name type="common">Wheat and barley take-all root rot fungus</name>
    <name type="synonym">Gaeumannomyces graminis var. tritici</name>
    <dbReference type="NCBI Taxonomy" id="644352"/>
    <lineage>
        <taxon>Eukaryota</taxon>
        <taxon>Fungi</taxon>
        <taxon>Dikarya</taxon>
        <taxon>Ascomycota</taxon>
        <taxon>Pezizomycotina</taxon>
        <taxon>Sordariomycetes</taxon>
        <taxon>Sordariomycetidae</taxon>
        <taxon>Magnaporthales</taxon>
        <taxon>Magnaporthaceae</taxon>
        <taxon>Gaeumannomyces</taxon>
    </lineage>
</organism>
<accession>J3PBT0</accession>
<sequence length="69" mass="7287">MISPRQQPAKTAFGQDSSHPRLDRGKTAARVLGIMFGMPLSTGSGPLSIIRHPSSMAGAQRPASKARDT</sequence>
<evidence type="ECO:0000256" key="1">
    <source>
        <dbReference type="SAM" id="MobiDB-lite"/>
    </source>
</evidence>
<gene>
    <name evidence="3" type="primary">20351409</name>
    <name evidence="2" type="ORF">GGTG_10951</name>
</gene>
<dbReference type="GeneID" id="20351409"/>
<feature type="compositionally biased region" description="Polar residues" evidence="1">
    <location>
        <begin position="1"/>
        <end position="17"/>
    </location>
</feature>
<reference evidence="2" key="3">
    <citation type="submission" date="2010-09" db="EMBL/GenBank/DDBJ databases">
        <title>Annotation of Gaeumannomyces graminis var. tritici R3-111a-1.</title>
        <authorList>
            <consortium name="The Broad Institute Genome Sequencing Platform"/>
            <person name="Ma L.-J."/>
            <person name="Dead R."/>
            <person name="Young S.K."/>
            <person name="Zeng Q."/>
            <person name="Gargeya S."/>
            <person name="Fitzgerald M."/>
            <person name="Haas B."/>
            <person name="Abouelleil A."/>
            <person name="Alvarado L."/>
            <person name="Arachchi H.M."/>
            <person name="Berlin A."/>
            <person name="Brown A."/>
            <person name="Chapman S.B."/>
            <person name="Chen Z."/>
            <person name="Dunbar C."/>
            <person name="Freedman E."/>
            <person name="Gearin G."/>
            <person name="Gellesch M."/>
            <person name="Goldberg J."/>
            <person name="Griggs A."/>
            <person name="Gujja S."/>
            <person name="Heiman D."/>
            <person name="Howarth C."/>
            <person name="Larson L."/>
            <person name="Lui A."/>
            <person name="MacDonald P.J.P."/>
            <person name="Mehta T."/>
            <person name="Montmayeur A."/>
            <person name="Murphy C."/>
            <person name="Neiman D."/>
            <person name="Pearson M."/>
            <person name="Priest M."/>
            <person name="Roberts A."/>
            <person name="Saif S."/>
            <person name="Shea T."/>
            <person name="Shenoy N."/>
            <person name="Sisk P."/>
            <person name="Stolte C."/>
            <person name="Sykes S."/>
            <person name="Yandava C."/>
            <person name="Wortman J."/>
            <person name="Nusbaum C."/>
            <person name="Birren B."/>
        </authorList>
    </citation>
    <scope>NUCLEOTIDE SEQUENCE</scope>
    <source>
        <strain evidence="2">R3-111a-1</strain>
    </source>
</reference>
<evidence type="ECO:0000313" key="2">
    <source>
        <dbReference type="EMBL" id="EJT71697.1"/>
    </source>
</evidence>
<evidence type="ECO:0000313" key="4">
    <source>
        <dbReference type="Proteomes" id="UP000006039"/>
    </source>
</evidence>
<dbReference type="AlphaFoldDB" id="J3PBT0"/>
<reference evidence="4" key="1">
    <citation type="submission" date="2010-07" db="EMBL/GenBank/DDBJ databases">
        <title>The genome sequence of Gaeumannomyces graminis var. tritici strain R3-111a-1.</title>
        <authorList>
            <consortium name="The Broad Institute Genome Sequencing Platform"/>
            <person name="Ma L.-J."/>
            <person name="Dead R."/>
            <person name="Young S."/>
            <person name="Zeng Q."/>
            <person name="Koehrsen M."/>
            <person name="Alvarado L."/>
            <person name="Berlin A."/>
            <person name="Chapman S.B."/>
            <person name="Chen Z."/>
            <person name="Freedman E."/>
            <person name="Gellesch M."/>
            <person name="Goldberg J."/>
            <person name="Griggs A."/>
            <person name="Gujja S."/>
            <person name="Heilman E.R."/>
            <person name="Heiman D."/>
            <person name="Hepburn T."/>
            <person name="Howarth C."/>
            <person name="Jen D."/>
            <person name="Larson L."/>
            <person name="Mehta T."/>
            <person name="Neiman D."/>
            <person name="Pearson M."/>
            <person name="Roberts A."/>
            <person name="Saif S."/>
            <person name="Shea T."/>
            <person name="Shenoy N."/>
            <person name="Sisk P."/>
            <person name="Stolte C."/>
            <person name="Sykes S."/>
            <person name="Walk T."/>
            <person name="White J."/>
            <person name="Yandava C."/>
            <person name="Haas B."/>
            <person name="Nusbaum C."/>
            <person name="Birren B."/>
        </authorList>
    </citation>
    <scope>NUCLEOTIDE SEQUENCE [LARGE SCALE GENOMIC DNA]</scope>
    <source>
        <strain evidence="4">R3-111a-1</strain>
    </source>
</reference>
<feature type="region of interest" description="Disordered" evidence="1">
    <location>
        <begin position="1"/>
        <end position="24"/>
    </location>
</feature>